<evidence type="ECO:0000313" key="2">
    <source>
        <dbReference type="Proteomes" id="UP001153269"/>
    </source>
</evidence>
<protein>
    <submittedName>
        <fullName evidence="1">Uncharacterized protein</fullName>
    </submittedName>
</protein>
<dbReference type="AlphaFoldDB" id="A0A9N7VLX0"/>
<evidence type="ECO:0000313" key="1">
    <source>
        <dbReference type="EMBL" id="CAB1451707.1"/>
    </source>
</evidence>
<name>A0A9N7VLX0_PLEPL</name>
<dbReference type="EMBL" id="CADEAL010004099">
    <property type="protein sequence ID" value="CAB1451707.1"/>
    <property type="molecule type" value="Genomic_DNA"/>
</dbReference>
<organism evidence="1 2">
    <name type="scientific">Pleuronectes platessa</name>
    <name type="common">European plaice</name>
    <dbReference type="NCBI Taxonomy" id="8262"/>
    <lineage>
        <taxon>Eukaryota</taxon>
        <taxon>Metazoa</taxon>
        <taxon>Chordata</taxon>
        <taxon>Craniata</taxon>
        <taxon>Vertebrata</taxon>
        <taxon>Euteleostomi</taxon>
        <taxon>Actinopterygii</taxon>
        <taxon>Neopterygii</taxon>
        <taxon>Teleostei</taxon>
        <taxon>Neoteleostei</taxon>
        <taxon>Acanthomorphata</taxon>
        <taxon>Carangaria</taxon>
        <taxon>Pleuronectiformes</taxon>
        <taxon>Pleuronectoidei</taxon>
        <taxon>Pleuronectidae</taxon>
        <taxon>Pleuronectes</taxon>
    </lineage>
</organism>
<accession>A0A9N7VLX0</accession>
<proteinExistence type="predicted"/>
<dbReference type="Proteomes" id="UP001153269">
    <property type="component" value="Unassembled WGS sequence"/>
</dbReference>
<comment type="caution">
    <text evidence="1">The sequence shown here is derived from an EMBL/GenBank/DDBJ whole genome shotgun (WGS) entry which is preliminary data.</text>
</comment>
<reference evidence="1" key="1">
    <citation type="submission" date="2020-03" db="EMBL/GenBank/DDBJ databases">
        <authorList>
            <person name="Weist P."/>
        </authorList>
    </citation>
    <scope>NUCLEOTIDE SEQUENCE</scope>
</reference>
<keyword evidence="2" id="KW-1185">Reference proteome</keyword>
<sequence>MIQEWARDCQRQSTNGGEWVCIAELRALQYIAVPSPRCVLCSPSATSQRAPDPASCVLDVSRWLRLRSSDGDMALRTKTADLRPANALSCLIASLVMFRGSGVTHTSPERCPSREGGGLPRLCTPDCRRREWEKAAEYCSVGRYCLAGDHISIALLCLHPCHLTSSSLWLF</sequence>
<gene>
    <name evidence="1" type="ORF">PLEPLA_LOCUS39433</name>
</gene>